<gene>
    <name evidence="5" type="ORF">C3Y98_10190</name>
</gene>
<dbReference type="PANTHER" id="PTHR44943">
    <property type="entry name" value="CELLULOSE SYNTHASE OPERON PROTEIN C"/>
    <property type="match status" value="1"/>
</dbReference>
<dbReference type="InterPro" id="IPR019734">
    <property type="entry name" value="TPR_rpt"/>
</dbReference>
<evidence type="ECO:0000313" key="6">
    <source>
        <dbReference type="Proteomes" id="UP000297706"/>
    </source>
</evidence>
<evidence type="ECO:0000256" key="3">
    <source>
        <dbReference type="PROSITE-ProRule" id="PRU00339"/>
    </source>
</evidence>
<name>A0A4Y9VR57_9PROT</name>
<evidence type="ECO:0000256" key="4">
    <source>
        <dbReference type="SAM" id="SignalP"/>
    </source>
</evidence>
<proteinExistence type="predicted"/>
<dbReference type="Gene3D" id="1.25.40.10">
    <property type="entry name" value="Tetratricopeptide repeat domain"/>
    <property type="match status" value="2"/>
</dbReference>
<dbReference type="InterPro" id="IPR051685">
    <property type="entry name" value="Ycf3/AcsC/BcsC/TPR_MFPF"/>
</dbReference>
<reference evidence="5 6" key="1">
    <citation type="submission" date="2018-02" db="EMBL/GenBank/DDBJ databases">
        <title>A novel lanthanide dependent methylotroph, Methylotenera sp. La3113.</title>
        <authorList>
            <person name="Lv H."/>
            <person name="Tani A."/>
        </authorList>
    </citation>
    <scope>NUCLEOTIDE SEQUENCE [LARGE SCALE GENOMIC DNA]</scope>
    <source>
        <strain evidence="5 6">La3113</strain>
    </source>
</reference>
<dbReference type="PROSITE" id="PS50005">
    <property type="entry name" value="TPR"/>
    <property type="match status" value="2"/>
</dbReference>
<accession>A0A4Y9VR57</accession>
<feature type="repeat" description="TPR" evidence="3">
    <location>
        <begin position="307"/>
        <end position="340"/>
    </location>
</feature>
<sequence length="591" mass="65593">MTKKLDLNTPLKKTSSISTAVSVTLCLLAFGLTSCASNNPNRYHSETLAKSNETANPNERTLSAEFVYKYLVAEVAGQRGEIGTAGAIFYDLARSEQDPRLAERAAKIGAFANIPNLAIPAVKLWAELDPSSTEAQQAMTEMLIATGRLHEAEPYLAQLLVKEDSRAGGFLFINSLLNRSPDKDAVLKLIQSLAKPYPELAEASFAIAQAAYIANQDNIALDALAKAEESRPNWAIAALLKGQVLFRQSPAKAIAFYYEYLKVQPDANEVRINLAKILVNQKQYAAAKAEFPTILENAKQSTENNSAEIYAIVGLLAFQSMDYNEAEKNFKQALAYNFKDTDQIYLYLGQTAEKQKHDVSAMSWYNKVSTGPRYLEAQFSLANLIARTQSTDKAIELLDNLEDLNVEQQILVIKAQASLLAKDKRNQEAFDLLEKAVKNLPNTPDLVYDYALAAERLAKFNIMESELRRAIAEKPDFAAAYNALGYSFADRNIRLKEAISLIEKALTIAPNDHYMLDSLGWAHYRKGNLDKAIQLLEQAFSINPDPEIAAHLGEVLWQKGEYEKAKKVWSDALTADPDNEILLTTANKFKS</sequence>
<evidence type="ECO:0000256" key="2">
    <source>
        <dbReference type="ARBA" id="ARBA00022803"/>
    </source>
</evidence>
<dbReference type="InterPro" id="IPR011990">
    <property type="entry name" value="TPR-like_helical_dom_sf"/>
</dbReference>
<dbReference type="Pfam" id="PF13432">
    <property type="entry name" value="TPR_16"/>
    <property type="match status" value="2"/>
</dbReference>
<feature type="repeat" description="TPR" evidence="3">
    <location>
        <begin position="546"/>
        <end position="579"/>
    </location>
</feature>
<dbReference type="PROSITE" id="PS51257">
    <property type="entry name" value="PROKAR_LIPOPROTEIN"/>
    <property type="match status" value="1"/>
</dbReference>
<dbReference type="SMART" id="SM00028">
    <property type="entry name" value="TPR"/>
    <property type="match status" value="7"/>
</dbReference>
<keyword evidence="2 3" id="KW-0802">TPR repeat</keyword>
<keyword evidence="1" id="KW-0677">Repeat</keyword>
<feature type="signal peptide" evidence="4">
    <location>
        <begin position="1"/>
        <end position="36"/>
    </location>
</feature>
<dbReference type="RefSeq" id="WP_135278472.1">
    <property type="nucleotide sequence ID" value="NZ_PQVH01000012.1"/>
</dbReference>
<evidence type="ECO:0000256" key="1">
    <source>
        <dbReference type="ARBA" id="ARBA00022737"/>
    </source>
</evidence>
<dbReference type="Proteomes" id="UP000297706">
    <property type="component" value="Unassembled WGS sequence"/>
</dbReference>
<dbReference type="PANTHER" id="PTHR44943:SF8">
    <property type="entry name" value="TPR REPEAT-CONTAINING PROTEIN MJ0263"/>
    <property type="match status" value="1"/>
</dbReference>
<keyword evidence="6" id="KW-1185">Reference proteome</keyword>
<comment type="caution">
    <text evidence="5">The sequence shown here is derived from an EMBL/GenBank/DDBJ whole genome shotgun (WGS) entry which is preliminary data.</text>
</comment>
<dbReference type="SUPFAM" id="SSF48452">
    <property type="entry name" value="TPR-like"/>
    <property type="match status" value="2"/>
</dbReference>
<feature type="chain" id="PRO_5021207021" evidence="4">
    <location>
        <begin position="37"/>
        <end position="591"/>
    </location>
</feature>
<dbReference type="OrthoDB" id="9766710at2"/>
<evidence type="ECO:0000313" key="5">
    <source>
        <dbReference type="EMBL" id="TFW70670.1"/>
    </source>
</evidence>
<organism evidence="5 6">
    <name type="scientific">Methylotenera oryzisoli</name>
    <dbReference type="NCBI Taxonomy" id="2080758"/>
    <lineage>
        <taxon>Bacteria</taxon>
        <taxon>Pseudomonadati</taxon>
        <taxon>Pseudomonadota</taxon>
        <taxon>Betaproteobacteria</taxon>
        <taxon>Nitrosomonadales</taxon>
        <taxon>Methylophilaceae</taxon>
        <taxon>Methylotenera</taxon>
    </lineage>
</organism>
<dbReference type="EMBL" id="PQVH01000012">
    <property type="protein sequence ID" value="TFW70670.1"/>
    <property type="molecule type" value="Genomic_DNA"/>
</dbReference>
<dbReference type="AlphaFoldDB" id="A0A4Y9VR57"/>
<dbReference type="Pfam" id="PF14559">
    <property type="entry name" value="TPR_19"/>
    <property type="match status" value="1"/>
</dbReference>
<keyword evidence="4" id="KW-0732">Signal</keyword>
<protein>
    <submittedName>
        <fullName evidence="5">Tetratricopeptide repeat protein</fullName>
    </submittedName>
</protein>